<proteinExistence type="predicted"/>
<evidence type="ECO:0008006" key="3">
    <source>
        <dbReference type="Google" id="ProtNLM"/>
    </source>
</evidence>
<organism evidence="1 2">
    <name type="scientific">Chitinophaga parva</name>
    <dbReference type="NCBI Taxonomy" id="2169414"/>
    <lineage>
        <taxon>Bacteria</taxon>
        <taxon>Pseudomonadati</taxon>
        <taxon>Bacteroidota</taxon>
        <taxon>Chitinophagia</taxon>
        <taxon>Chitinophagales</taxon>
        <taxon>Chitinophagaceae</taxon>
        <taxon>Chitinophaga</taxon>
    </lineage>
</organism>
<dbReference type="AlphaFoldDB" id="A0A2T7BMJ1"/>
<evidence type="ECO:0000313" key="2">
    <source>
        <dbReference type="Proteomes" id="UP000244450"/>
    </source>
</evidence>
<sequence length="170" mass="18443">MALCVLGLSACKKDHEDKPGSANTLTVSVNGKSYTSSSKDFVMFIDTITARSTDQVTNLAYEISGPMSGGQQVGLYINTVNGQLPAGEYTNTTDAENAMYWSETLNARDFYATTPQYGITINLTRSDSSFIEGTFSGKLAYTSDGTKTVELTSGQFKVDLKSPYIVHQRL</sequence>
<evidence type="ECO:0000313" key="1">
    <source>
        <dbReference type="EMBL" id="PUZ28850.1"/>
    </source>
</evidence>
<reference evidence="1 2" key="1">
    <citation type="submission" date="2018-04" db="EMBL/GenBank/DDBJ databases">
        <title>Chitinophaga fuyangensis sp. nov., isolated from soil in a chemical factory.</title>
        <authorList>
            <person name="Chen K."/>
        </authorList>
    </citation>
    <scope>NUCLEOTIDE SEQUENCE [LARGE SCALE GENOMIC DNA]</scope>
    <source>
        <strain evidence="1 2">LY-1</strain>
    </source>
</reference>
<comment type="caution">
    <text evidence="1">The sequence shown here is derived from an EMBL/GenBank/DDBJ whole genome shotgun (WGS) entry which is preliminary data.</text>
</comment>
<dbReference type="EMBL" id="QCYK01000001">
    <property type="protein sequence ID" value="PUZ28850.1"/>
    <property type="molecule type" value="Genomic_DNA"/>
</dbReference>
<protein>
    <recommendedName>
        <fullName evidence="3">Lipocalin-like domain-containing protein</fullName>
    </recommendedName>
</protein>
<dbReference type="Proteomes" id="UP000244450">
    <property type="component" value="Unassembled WGS sequence"/>
</dbReference>
<keyword evidence="2" id="KW-1185">Reference proteome</keyword>
<gene>
    <name evidence="1" type="ORF">DCC81_05045</name>
</gene>
<accession>A0A2T7BMJ1</accession>
<name>A0A2T7BMJ1_9BACT</name>